<dbReference type="Pfam" id="PF13392">
    <property type="entry name" value="HNH_3"/>
    <property type="match status" value="1"/>
</dbReference>
<accession>A0ABQ4HR73</accession>
<dbReference type="EMBL" id="BOOZ01000004">
    <property type="protein sequence ID" value="GIJ08031.1"/>
    <property type="molecule type" value="Genomic_DNA"/>
</dbReference>
<proteinExistence type="predicted"/>
<dbReference type="Proteomes" id="UP000647017">
    <property type="component" value="Unassembled WGS sequence"/>
</dbReference>
<dbReference type="InterPro" id="IPR003615">
    <property type="entry name" value="HNH_nuc"/>
</dbReference>
<name>A0ABQ4HR73_9ACTN</name>
<gene>
    <name evidence="2" type="ORF">Van01_12450</name>
</gene>
<evidence type="ECO:0000259" key="1">
    <source>
        <dbReference type="Pfam" id="PF13392"/>
    </source>
</evidence>
<evidence type="ECO:0000313" key="2">
    <source>
        <dbReference type="EMBL" id="GIJ08031.1"/>
    </source>
</evidence>
<reference evidence="2 3" key="1">
    <citation type="submission" date="2021-01" db="EMBL/GenBank/DDBJ databases">
        <title>Whole genome shotgun sequence of Verrucosispora andamanensis NBRC 109075.</title>
        <authorList>
            <person name="Komaki H."/>
            <person name="Tamura T."/>
        </authorList>
    </citation>
    <scope>NUCLEOTIDE SEQUENCE [LARGE SCALE GENOMIC DNA]</scope>
    <source>
        <strain evidence="2 3">NBRC 109075</strain>
    </source>
</reference>
<feature type="domain" description="HNH nuclease" evidence="1">
    <location>
        <begin position="88"/>
        <end position="130"/>
    </location>
</feature>
<organism evidence="2 3">
    <name type="scientific">Micromonospora andamanensis</name>
    <dbReference type="NCBI Taxonomy" id="1287068"/>
    <lineage>
        <taxon>Bacteria</taxon>
        <taxon>Bacillati</taxon>
        <taxon>Actinomycetota</taxon>
        <taxon>Actinomycetes</taxon>
        <taxon>Micromonosporales</taxon>
        <taxon>Micromonosporaceae</taxon>
        <taxon>Micromonospora</taxon>
    </lineage>
</organism>
<dbReference type="SUPFAM" id="SSF54060">
    <property type="entry name" value="His-Me finger endonucleases"/>
    <property type="match status" value="1"/>
</dbReference>
<sequence length="190" mass="21545">MLSVPLWVDDQARRHFMIAHRCEGLDVAPRPYADPVLSQVNGLSRHFTEDTLRAYLLARSARADNGCLIVRGYGSQRGVHQKLAGRAWAHIAAYVVFVGGYDPTLEVHHDCGAPDCIEPTHLRQLSHADNCRERTQRPRCRNGHEREVEPATGRLRRVCRTCNRLAQKRWRERQAAEVAKARATYGRASS</sequence>
<comment type="caution">
    <text evidence="2">The sequence shown here is derived from an EMBL/GenBank/DDBJ whole genome shotgun (WGS) entry which is preliminary data.</text>
</comment>
<evidence type="ECO:0000313" key="3">
    <source>
        <dbReference type="Proteomes" id="UP000647017"/>
    </source>
</evidence>
<keyword evidence="3" id="KW-1185">Reference proteome</keyword>
<dbReference type="InterPro" id="IPR044925">
    <property type="entry name" value="His-Me_finger_sf"/>
</dbReference>
<protein>
    <recommendedName>
        <fullName evidence="1">HNH nuclease domain-containing protein</fullName>
    </recommendedName>
</protein>